<keyword evidence="3" id="KW-1185">Reference proteome</keyword>
<proteinExistence type="predicted"/>
<gene>
    <name evidence="2" type="ORF">BDD43_5693</name>
</gene>
<keyword evidence="1" id="KW-0802">TPR repeat</keyword>
<dbReference type="Gene3D" id="1.25.40.10">
    <property type="entry name" value="Tetratricopeptide repeat domain"/>
    <property type="match status" value="1"/>
</dbReference>
<feature type="repeat" description="TPR" evidence="1">
    <location>
        <begin position="80"/>
        <end position="113"/>
    </location>
</feature>
<evidence type="ECO:0000313" key="3">
    <source>
        <dbReference type="Proteomes" id="UP000268007"/>
    </source>
</evidence>
<accession>A0A495JAP1</accession>
<dbReference type="InterPro" id="IPR011990">
    <property type="entry name" value="TPR-like_helical_dom_sf"/>
</dbReference>
<name>A0A495JAP1_9SPHI</name>
<sequence>MPKCRCFEYLGFYLYYFTMKKLTIFLMFLLCSPLLKAQDVYDKYIDFNKAIAMDNDKDKALSLANEILTGTEKLPAKTQTNFYAKVAKLYEDKNEQTKAITFWEKVLAAEPNYYVAHRALGYLYIQQSNALAAKINASRKDPQAYATYTSQYQKIIKSSLFHLEKAQACDPDDTSLNYIKKLYQQLNDSADLNSLSARLTDMSKHCVELLTD</sequence>
<evidence type="ECO:0000313" key="2">
    <source>
        <dbReference type="EMBL" id="RKR85422.1"/>
    </source>
</evidence>
<dbReference type="SUPFAM" id="SSF48452">
    <property type="entry name" value="TPR-like"/>
    <property type="match status" value="1"/>
</dbReference>
<dbReference type="EMBL" id="RBKU01000001">
    <property type="protein sequence ID" value="RKR85422.1"/>
    <property type="molecule type" value="Genomic_DNA"/>
</dbReference>
<dbReference type="PROSITE" id="PS50005">
    <property type="entry name" value="TPR"/>
    <property type="match status" value="1"/>
</dbReference>
<comment type="caution">
    <text evidence="2">The sequence shown here is derived from an EMBL/GenBank/DDBJ whole genome shotgun (WGS) entry which is preliminary data.</text>
</comment>
<organism evidence="2 3">
    <name type="scientific">Mucilaginibacter gracilis</name>
    <dbReference type="NCBI Taxonomy" id="423350"/>
    <lineage>
        <taxon>Bacteria</taxon>
        <taxon>Pseudomonadati</taxon>
        <taxon>Bacteroidota</taxon>
        <taxon>Sphingobacteriia</taxon>
        <taxon>Sphingobacteriales</taxon>
        <taxon>Sphingobacteriaceae</taxon>
        <taxon>Mucilaginibacter</taxon>
    </lineage>
</organism>
<evidence type="ECO:0000256" key="1">
    <source>
        <dbReference type="PROSITE-ProRule" id="PRU00339"/>
    </source>
</evidence>
<dbReference type="AlphaFoldDB" id="A0A495JAP1"/>
<dbReference type="InterPro" id="IPR019734">
    <property type="entry name" value="TPR_rpt"/>
</dbReference>
<protein>
    <submittedName>
        <fullName evidence="2">Uncharacterized protein</fullName>
    </submittedName>
</protein>
<dbReference type="Proteomes" id="UP000268007">
    <property type="component" value="Unassembled WGS sequence"/>
</dbReference>
<reference evidence="2 3" key="1">
    <citation type="submission" date="2018-10" db="EMBL/GenBank/DDBJ databases">
        <title>Genomic Encyclopedia of Archaeal and Bacterial Type Strains, Phase II (KMG-II): from individual species to whole genera.</title>
        <authorList>
            <person name="Goeker M."/>
        </authorList>
    </citation>
    <scope>NUCLEOTIDE SEQUENCE [LARGE SCALE GENOMIC DNA]</scope>
    <source>
        <strain evidence="2 3">DSM 18602</strain>
    </source>
</reference>